<keyword evidence="3" id="KW-1185">Reference proteome</keyword>
<gene>
    <name evidence="2" type="ORF">GCM10007895_10790</name>
</gene>
<proteinExistence type="inferred from homology"/>
<name>A0AA37W0Q4_9GAMM</name>
<comment type="caution">
    <text evidence="2">The sequence shown here is derived from an EMBL/GenBank/DDBJ whole genome shotgun (WGS) entry which is preliminary data.</text>
</comment>
<sequence>MDYEFRQDPSTGKVISRFSMEQALLGNWFDDELHDSPKLQLALRQFLSDGSLTELKQWQAIGREISIVIDGGEVSLWLNVKDHESDAELELGMQMEDAQASASLGVEDFEQALSAWLDFKRGY</sequence>
<dbReference type="AlphaFoldDB" id="A0AA37W0Q4"/>
<organism evidence="2 3">
    <name type="scientific">Paraferrimonas sedimenticola</name>
    <dbReference type="NCBI Taxonomy" id="375674"/>
    <lineage>
        <taxon>Bacteria</taxon>
        <taxon>Pseudomonadati</taxon>
        <taxon>Pseudomonadota</taxon>
        <taxon>Gammaproteobacteria</taxon>
        <taxon>Alteromonadales</taxon>
        <taxon>Ferrimonadaceae</taxon>
        <taxon>Paraferrimonas</taxon>
    </lineage>
</organism>
<comment type="similarity">
    <text evidence="1">Belongs to the UPF0231 family.</text>
</comment>
<reference evidence="2" key="1">
    <citation type="journal article" date="2014" name="Int. J. Syst. Evol. Microbiol.">
        <title>Complete genome sequence of Corynebacterium casei LMG S-19264T (=DSM 44701T), isolated from a smear-ripened cheese.</title>
        <authorList>
            <consortium name="US DOE Joint Genome Institute (JGI-PGF)"/>
            <person name="Walter F."/>
            <person name="Albersmeier A."/>
            <person name="Kalinowski J."/>
            <person name="Ruckert C."/>
        </authorList>
    </citation>
    <scope>NUCLEOTIDE SEQUENCE</scope>
    <source>
        <strain evidence="2">NBRC 101628</strain>
    </source>
</reference>
<dbReference type="RefSeq" id="WP_169903014.1">
    <property type="nucleotide sequence ID" value="NZ_BSNC01000003.1"/>
</dbReference>
<reference evidence="2" key="2">
    <citation type="submission" date="2023-01" db="EMBL/GenBank/DDBJ databases">
        <title>Draft genome sequence of Paraferrimonas sedimenticola strain NBRC 101628.</title>
        <authorList>
            <person name="Sun Q."/>
            <person name="Mori K."/>
        </authorList>
    </citation>
    <scope>NUCLEOTIDE SEQUENCE</scope>
    <source>
        <strain evidence="2">NBRC 101628</strain>
    </source>
</reference>
<evidence type="ECO:0000313" key="2">
    <source>
        <dbReference type="EMBL" id="GLP95773.1"/>
    </source>
</evidence>
<evidence type="ECO:0000256" key="1">
    <source>
        <dbReference type="ARBA" id="ARBA00005367"/>
    </source>
</evidence>
<accession>A0AA37W0Q4</accession>
<dbReference type="EMBL" id="BSNC01000003">
    <property type="protein sequence ID" value="GLP95773.1"/>
    <property type="molecule type" value="Genomic_DNA"/>
</dbReference>
<protein>
    <submittedName>
        <fullName evidence="2">Uncharacterized protein</fullName>
    </submittedName>
</protein>
<dbReference type="InterPro" id="IPR008249">
    <property type="entry name" value="UPF0231"/>
</dbReference>
<dbReference type="Proteomes" id="UP001161422">
    <property type="component" value="Unassembled WGS sequence"/>
</dbReference>
<evidence type="ECO:0000313" key="3">
    <source>
        <dbReference type="Proteomes" id="UP001161422"/>
    </source>
</evidence>
<dbReference type="Pfam" id="PF06062">
    <property type="entry name" value="UPF0231"/>
    <property type="match status" value="1"/>
</dbReference>